<organism evidence="2 3">
    <name type="scientific">Enterovibrio nigricans DSM 22720</name>
    <dbReference type="NCBI Taxonomy" id="1121868"/>
    <lineage>
        <taxon>Bacteria</taxon>
        <taxon>Pseudomonadati</taxon>
        <taxon>Pseudomonadota</taxon>
        <taxon>Gammaproteobacteria</taxon>
        <taxon>Vibrionales</taxon>
        <taxon>Vibrionaceae</taxon>
        <taxon>Enterovibrio</taxon>
    </lineage>
</organism>
<protein>
    <submittedName>
        <fullName evidence="2">Type VI secretion system protein VasI</fullName>
    </submittedName>
</protein>
<evidence type="ECO:0000313" key="2">
    <source>
        <dbReference type="EMBL" id="SKA62278.1"/>
    </source>
</evidence>
<evidence type="ECO:0000256" key="1">
    <source>
        <dbReference type="SAM" id="SignalP"/>
    </source>
</evidence>
<dbReference type="RefSeq" id="WP_078753786.1">
    <property type="nucleotide sequence ID" value="NZ_FUXU01000061.1"/>
</dbReference>
<dbReference type="InterPro" id="IPR017738">
    <property type="entry name" value="T6SS-assoc_VCA0118"/>
</dbReference>
<proteinExistence type="predicted"/>
<dbReference type="Pfam" id="PF11319">
    <property type="entry name" value="VasI"/>
    <property type="match status" value="1"/>
</dbReference>
<gene>
    <name evidence="2" type="ORF">SAMN02745132_03594</name>
</gene>
<sequence length="225" mass="24365">MVRLRVSAVVKVAVAVALFQANPALSKASSDKQLSSAMACTEVSSRLERLACFDKVFGTPMSHELSSINKPTKPALWVKASESEKRREARQTGFIVNVSGKTESMPGAWVTSSAMVKSEQEPAILMFSCIDDISRVELILPNVVDSGRVPITTYAKTKDTRAWMTDDSGYVLSAGRGMPAIALMKSMLSQSSVSLRSNSAIVGDVRFDISNIAEAVKPLRKMCGW</sequence>
<dbReference type="NCBIfam" id="TIGR03360">
    <property type="entry name" value="VI_minor_1"/>
    <property type="match status" value="1"/>
</dbReference>
<dbReference type="Proteomes" id="UP000190162">
    <property type="component" value="Unassembled WGS sequence"/>
</dbReference>
<dbReference type="OrthoDB" id="7831428at2"/>
<evidence type="ECO:0000313" key="3">
    <source>
        <dbReference type="Proteomes" id="UP000190162"/>
    </source>
</evidence>
<name>A0A1T4VBK7_9GAMM</name>
<dbReference type="AlphaFoldDB" id="A0A1T4VBK7"/>
<feature type="signal peptide" evidence="1">
    <location>
        <begin position="1"/>
        <end position="26"/>
    </location>
</feature>
<accession>A0A1T4VBK7</accession>
<keyword evidence="3" id="KW-1185">Reference proteome</keyword>
<reference evidence="3" key="1">
    <citation type="submission" date="2017-02" db="EMBL/GenBank/DDBJ databases">
        <authorList>
            <person name="Varghese N."/>
            <person name="Submissions S."/>
        </authorList>
    </citation>
    <scope>NUCLEOTIDE SEQUENCE [LARGE SCALE GENOMIC DNA]</scope>
    <source>
        <strain evidence="3">DSM 22720</strain>
    </source>
</reference>
<feature type="chain" id="PRO_5012142884" evidence="1">
    <location>
        <begin position="27"/>
        <end position="225"/>
    </location>
</feature>
<dbReference type="EMBL" id="FUXU01000061">
    <property type="protein sequence ID" value="SKA62278.1"/>
    <property type="molecule type" value="Genomic_DNA"/>
</dbReference>
<keyword evidence="1" id="KW-0732">Signal</keyword>